<dbReference type="Proteomes" id="UP000199569">
    <property type="component" value="Unassembled WGS sequence"/>
</dbReference>
<dbReference type="AlphaFoldDB" id="A0A1G5KHE8"/>
<reference evidence="1 2" key="1">
    <citation type="submission" date="2016-10" db="EMBL/GenBank/DDBJ databases">
        <authorList>
            <person name="de Groot N.N."/>
        </authorList>
    </citation>
    <scope>NUCLEOTIDE SEQUENCE [LARGE SCALE GENOMIC DNA]</scope>
    <source>
        <strain evidence="1 2">CGMCC 1.7666</strain>
    </source>
</reference>
<dbReference type="STRING" id="549386.SAMN02927923_03320"/>
<dbReference type="EMBL" id="FMVJ01000010">
    <property type="protein sequence ID" value="SCZ00033.1"/>
    <property type="molecule type" value="Genomic_DNA"/>
</dbReference>
<accession>A0A1G5KHE8</accession>
<gene>
    <name evidence="1" type="ORF">SAMN02927923_03320</name>
</gene>
<sequence>MMRGIHWFNDEAGDYDQQEREYSSSYATMLSKITGEARTHFEREVRDVVFDKAYPLMSEIEEDEETIVLKVMVTLRKGCGPIVSVTSETQPVGQAE</sequence>
<evidence type="ECO:0000313" key="1">
    <source>
        <dbReference type="EMBL" id="SCZ00033.1"/>
    </source>
</evidence>
<dbReference type="RefSeq" id="WP_091137003.1">
    <property type="nucleotide sequence ID" value="NZ_FMVJ01000010.1"/>
</dbReference>
<keyword evidence="2" id="KW-1185">Reference proteome</keyword>
<proteinExistence type="predicted"/>
<evidence type="ECO:0000313" key="2">
    <source>
        <dbReference type="Proteomes" id="UP000199569"/>
    </source>
</evidence>
<organism evidence="1 2">
    <name type="scientific">Microvirga guangxiensis</name>
    <dbReference type="NCBI Taxonomy" id="549386"/>
    <lineage>
        <taxon>Bacteria</taxon>
        <taxon>Pseudomonadati</taxon>
        <taxon>Pseudomonadota</taxon>
        <taxon>Alphaproteobacteria</taxon>
        <taxon>Hyphomicrobiales</taxon>
        <taxon>Methylobacteriaceae</taxon>
        <taxon>Microvirga</taxon>
    </lineage>
</organism>
<name>A0A1G5KHE8_9HYPH</name>
<protein>
    <submittedName>
        <fullName evidence="1">Uncharacterized protein</fullName>
    </submittedName>
</protein>